<dbReference type="STRING" id="331117.A1D6N3"/>
<evidence type="ECO:0000256" key="2">
    <source>
        <dbReference type="ARBA" id="ARBA00022670"/>
    </source>
</evidence>
<keyword evidence="9" id="KW-1185">Reference proteome</keyword>
<dbReference type="Proteomes" id="UP000006702">
    <property type="component" value="Unassembled WGS sequence"/>
</dbReference>
<evidence type="ECO:0000256" key="3">
    <source>
        <dbReference type="ARBA" id="ARBA00022729"/>
    </source>
</evidence>
<dbReference type="MEROPS" id="S09.012"/>
<sequence>MDLTTGRSCCVTENPNARSPQWVSKSNQLIWLEWLESGNTDLVVSDAQCTTTELYKAGTVPGQAFDLKVTEQLLPFGEDDENDLAFAISGRANLDGSLVNPKQIAEFTGHSTGRFYTTFPVRDESSYVSGLKNSIWYGSLHRSRPGSRYSISGISNLMIFAGLEGLESPISPLGGEESSHEFEIHPFAMVFVARDREVNSATHTACSCYVQPVERWDQQNRDPIYQVWRCKGLGGAISSLAVDKSHVDRPIVFLSQKRDGYTADKNRIIYIPTPLYKKTCEIFASADGNGLWNLSPCAISFGNNGTLLIQAEMNGRIMLYHLELGGHYDQLRPEALRLVDPWCFGSITHATPVRLDSSRILITHSSLVETPSWSIIDLSASTEFPKMLSASHATDLKLSKTQVNVIWFDSTENRKIQAWVIKPSKFDSQQRYPLAYFIHSGPHSAWNNQWSVQWNLALFAEQGFVVVAPNPAGSSGFGQAFKDSSQCSLGGLPYTDLERGFEYLQQDKSLQYIDTTRSIAVGAGYGGYMVNWIQGHELGRKFKALVTHDGIFSMTSQLASNRQHFIHEIGGPIWETPDKWRKWDPAQFTASWQTPHLIIHCELNYKRVIADGLAAFNVLQLRGVKSALLVFPDEGDPIINPENNLLWYRTVIEWMRKYTAQEPDDY</sequence>
<dbReference type="HOGENOM" id="CLU_008615_0_1_1"/>
<comment type="similarity">
    <text evidence="1">Belongs to the peptidase S9C family.</text>
</comment>
<dbReference type="Pfam" id="PF00326">
    <property type="entry name" value="Peptidase_S9"/>
    <property type="match status" value="1"/>
</dbReference>
<dbReference type="Gene3D" id="3.40.50.1820">
    <property type="entry name" value="alpha/beta hydrolase"/>
    <property type="match status" value="1"/>
</dbReference>
<evidence type="ECO:0000256" key="5">
    <source>
        <dbReference type="ARBA" id="ARBA00022825"/>
    </source>
</evidence>
<dbReference type="GeneID" id="4589891"/>
<evidence type="ECO:0000256" key="4">
    <source>
        <dbReference type="ARBA" id="ARBA00022801"/>
    </source>
</evidence>
<evidence type="ECO:0000313" key="9">
    <source>
        <dbReference type="Proteomes" id="UP000006702"/>
    </source>
</evidence>
<dbReference type="OMA" id="LWYRTVI"/>
<dbReference type="InterPro" id="IPR001375">
    <property type="entry name" value="Peptidase_S9_cat"/>
</dbReference>
<organism evidence="8 9">
    <name type="scientific">Neosartorya fischeri (strain ATCC 1020 / DSM 3700 / CBS 544.65 / FGSC A1164 / JCM 1740 / NRRL 181 / WB 181)</name>
    <name type="common">Aspergillus fischerianus</name>
    <dbReference type="NCBI Taxonomy" id="331117"/>
    <lineage>
        <taxon>Eukaryota</taxon>
        <taxon>Fungi</taxon>
        <taxon>Dikarya</taxon>
        <taxon>Ascomycota</taxon>
        <taxon>Pezizomycotina</taxon>
        <taxon>Eurotiomycetes</taxon>
        <taxon>Eurotiomycetidae</taxon>
        <taxon>Eurotiales</taxon>
        <taxon>Aspergillaceae</taxon>
        <taxon>Aspergillus</taxon>
        <taxon>Aspergillus subgen. Fumigati</taxon>
    </lineage>
</organism>
<keyword evidence="3" id="KW-0732">Signal</keyword>
<dbReference type="PANTHER" id="PTHR42776">
    <property type="entry name" value="SERINE PEPTIDASE S9 FAMILY MEMBER"/>
    <property type="match status" value="1"/>
</dbReference>
<dbReference type="OrthoDB" id="43744at2759"/>
<reference evidence="9" key="1">
    <citation type="journal article" date="2008" name="PLoS Genet.">
        <title>Genomic islands in the pathogenic filamentous fungus Aspergillus fumigatus.</title>
        <authorList>
            <person name="Fedorova N.D."/>
            <person name="Khaldi N."/>
            <person name="Joardar V.S."/>
            <person name="Maiti R."/>
            <person name="Amedeo P."/>
            <person name="Anderson M.J."/>
            <person name="Crabtree J."/>
            <person name="Silva J.C."/>
            <person name="Badger J.H."/>
            <person name="Albarraq A."/>
            <person name="Angiuoli S."/>
            <person name="Bussey H."/>
            <person name="Bowyer P."/>
            <person name="Cotty P.J."/>
            <person name="Dyer P.S."/>
            <person name="Egan A."/>
            <person name="Galens K."/>
            <person name="Fraser-Liggett C.M."/>
            <person name="Haas B.J."/>
            <person name="Inman J.M."/>
            <person name="Kent R."/>
            <person name="Lemieux S."/>
            <person name="Malavazi I."/>
            <person name="Orvis J."/>
            <person name="Roemer T."/>
            <person name="Ronning C.M."/>
            <person name="Sundaram J.P."/>
            <person name="Sutton G."/>
            <person name="Turner G."/>
            <person name="Venter J.C."/>
            <person name="White O.R."/>
            <person name="Whitty B.R."/>
            <person name="Youngman P."/>
            <person name="Wolfe K.H."/>
            <person name="Goldman G.H."/>
            <person name="Wortman J.R."/>
            <person name="Jiang B."/>
            <person name="Denning D.W."/>
            <person name="Nierman W.C."/>
        </authorList>
    </citation>
    <scope>NUCLEOTIDE SEQUENCE [LARGE SCALE GENOMIC DNA]</scope>
    <source>
        <strain evidence="9">ATCC 1020 / DSM 3700 / CBS 544.65 / FGSC A1164 / JCM 1740 / NRRL 181 / WB 181</strain>
    </source>
</reference>
<accession>A1D6N3</accession>
<dbReference type="RefSeq" id="XP_001263274.1">
    <property type="nucleotide sequence ID" value="XM_001263273.1"/>
</dbReference>
<dbReference type="EMBL" id="DS027690">
    <property type="protein sequence ID" value="EAW21377.1"/>
    <property type="molecule type" value="Genomic_DNA"/>
</dbReference>
<dbReference type="eggNOG" id="KOG2100">
    <property type="taxonomic scope" value="Eukaryota"/>
</dbReference>
<dbReference type="InterPro" id="IPR029058">
    <property type="entry name" value="AB_hydrolase_fold"/>
</dbReference>
<dbReference type="AlphaFoldDB" id="A1D6N3"/>
<evidence type="ECO:0000313" key="8">
    <source>
        <dbReference type="EMBL" id="EAW21377.1"/>
    </source>
</evidence>
<proteinExistence type="inferred from homology"/>
<keyword evidence="5" id="KW-0720">Serine protease</keyword>
<evidence type="ECO:0000256" key="1">
    <source>
        <dbReference type="ARBA" id="ARBA00010040"/>
    </source>
</evidence>
<evidence type="ECO:0000256" key="6">
    <source>
        <dbReference type="ARBA" id="ARBA00032829"/>
    </source>
</evidence>
<dbReference type="GO" id="GO:0006508">
    <property type="term" value="P:proteolysis"/>
    <property type="evidence" value="ECO:0007669"/>
    <property type="project" value="UniProtKB-KW"/>
</dbReference>
<keyword evidence="4" id="KW-0378">Hydrolase</keyword>
<keyword evidence="2" id="KW-0645">Protease</keyword>
<dbReference type="KEGG" id="nfi:NFIA_065410"/>
<protein>
    <recommendedName>
        <fullName evidence="6">Dipeptidyl-peptidase V</fullName>
    </recommendedName>
</protein>
<dbReference type="VEuPathDB" id="FungiDB:NFIA_065410"/>
<dbReference type="FunFam" id="3.40.50.1820:FF:000028">
    <property type="entry name" value="S9 family peptidase"/>
    <property type="match status" value="1"/>
</dbReference>
<evidence type="ECO:0000259" key="7">
    <source>
        <dbReference type="Pfam" id="PF00326"/>
    </source>
</evidence>
<name>A1D6N3_NEOFI</name>
<dbReference type="SUPFAM" id="SSF53474">
    <property type="entry name" value="alpha/beta-Hydrolases"/>
    <property type="match status" value="1"/>
</dbReference>
<dbReference type="GO" id="GO:0004252">
    <property type="term" value="F:serine-type endopeptidase activity"/>
    <property type="evidence" value="ECO:0007669"/>
    <property type="project" value="TreeGrafter"/>
</dbReference>
<feature type="domain" description="Peptidase S9 prolyl oligopeptidase catalytic" evidence="7">
    <location>
        <begin position="450"/>
        <end position="660"/>
    </location>
</feature>
<gene>
    <name evidence="8" type="ORF">NFIA_065410</name>
</gene>
<dbReference type="PANTHER" id="PTHR42776:SF13">
    <property type="entry name" value="DIPEPTIDYL-PEPTIDASE 5"/>
    <property type="match status" value="1"/>
</dbReference>